<evidence type="ECO:0000313" key="1">
    <source>
        <dbReference type="EMBL" id="EDP94848.1"/>
    </source>
</evidence>
<keyword evidence="2" id="KW-1185">Reference proteome</keyword>
<dbReference type="eggNOG" id="ENOG502ZCBQ">
    <property type="taxonomic scope" value="Bacteria"/>
</dbReference>
<proteinExistence type="predicted"/>
<name>A9E922_9FLAO</name>
<gene>
    <name evidence="1" type="ORF">KAOT1_01440</name>
</gene>
<protein>
    <submittedName>
        <fullName evidence="1">Uncharacterized protein</fullName>
    </submittedName>
</protein>
<dbReference type="HOGENOM" id="CLU_979282_0_0_10"/>
<accession>A9E922</accession>
<dbReference type="EMBL" id="ABIB01000013">
    <property type="protein sequence ID" value="EDP94848.1"/>
    <property type="molecule type" value="Genomic_DNA"/>
</dbReference>
<evidence type="ECO:0000313" key="2">
    <source>
        <dbReference type="Proteomes" id="UP000002945"/>
    </source>
</evidence>
<dbReference type="STRING" id="391587.KAOT1_01440"/>
<comment type="caution">
    <text evidence="1">The sequence shown here is derived from an EMBL/GenBank/DDBJ whole genome shotgun (WGS) entry which is preliminary data.</text>
</comment>
<dbReference type="AlphaFoldDB" id="A9E922"/>
<dbReference type="PROSITE" id="PS51257">
    <property type="entry name" value="PROKAR_LIPOPROTEIN"/>
    <property type="match status" value="1"/>
</dbReference>
<dbReference type="RefSeq" id="WP_007092864.1">
    <property type="nucleotide sequence ID" value="NZ_CP142125.1"/>
</dbReference>
<dbReference type="OrthoDB" id="1187987at2"/>
<dbReference type="Proteomes" id="UP000002945">
    <property type="component" value="Unassembled WGS sequence"/>
</dbReference>
<sequence length="284" mass="33434">MKYIAILLLFTIFSCSNHNHKLQNETKRNQQIDTVKYSYSVFNHGKRLFLLSDGSFMNEVYTFSCSGSGFHKKVSGTYKIDSISLSLFPQKIALTTYSFDRKVKPTKVQLDYGVDSLKIKTEFKIIHWETKTYLLSETYDYDYSEDEENDFMRFADYVNIGFEPKTSGMYLSHKEKDTFTSAFDMQQIPEKWQKYFLKKPIVTKIKNLKKVYDSEDSTYFFWEIELDKGKNDGMTKRLSFTTKDDMISLDIDSITNNSSFGKHFDPDFITKDYPIGTELRTKWE</sequence>
<organism evidence="1 2">
    <name type="scientific">Kordia algicida OT-1</name>
    <dbReference type="NCBI Taxonomy" id="391587"/>
    <lineage>
        <taxon>Bacteria</taxon>
        <taxon>Pseudomonadati</taxon>
        <taxon>Bacteroidota</taxon>
        <taxon>Flavobacteriia</taxon>
        <taxon>Flavobacteriales</taxon>
        <taxon>Flavobacteriaceae</taxon>
        <taxon>Kordia</taxon>
    </lineage>
</organism>
<reference evidence="1 2" key="1">
    <citation type="journal article" date="2011" name="J. Bacteriol.">
        <title>Genome sequence of the algicidal bacterium Kordia algicida OT-1.</title>
        <authorList>
            <person name="Lee H.S."/>
            <person name="Kang S.G."/>
            <person name="Kwon K.K."/>
            <person name="Lee J.H."/>
            <person name="Kim S.J."/>
        </authorList>
    </citation>
    <scope>NUCLEOTIDE SEQUENCE [LARGE SCALE GENOMIC DNA]</scope>
    <source>
        <strain evidence="1 2">OT-1</strain>
    </source>
</reference>